<accession>W2TGP6</accession>
<dbReference type="AlphaFoldDB" id="W2TGP6"/>
<dbReference type="EMBL" id="KI659126">
    <property type="protein sequence ID" value="ETN80351.1"/>
    <property type="molecule type" value="Genomic_DNA"/>
</dbReference>
<name>W2TGP6_NECAM</name>
<feature type="signal peptide" evidence="1">
    <location>
        <begin position="1"/>
        <end position="17"/>
    </location>
</feature>
<keyword evidence="3" id="KW-1185">Reference proteome</keyword>
<evidence type="ECO:0008006" key="4">
    <source>
        <dbReference type="Google" id="ProtNLM"/>
    </source>
</evidence>
<dbReference type="Proteomes" id="UP000053676">
    <property type="component" value="Unassembled WGS sequence"/>
</dbReference>
<reference evidence="3" key="1">
    <citation type="journal article" date="2014" name="Nat. Genet.">
        <title>Genome of the human hookworm Necator americanus.</title>
        <authorList>
            <person name="Tang Y.T."/>
            <person name="Gao X."/>
            <person name="Rosa B.A."/>
            <person name="Abubucker S."/>
            <person name="Hallsworth-Pepin K."/>
            <person name="Martin J."/>
            <person name="Tyagi R."/>
            <person name="Heizer E."/>
            <person name="Zhang X."/>
            <person name="Bhonagiri-Palsikar V."/>
            <person name="Minx P."/>
            <person name="Warren W.C."/>
            <person name="Wang Q."/>
            <person name="Zhan B."/>
            <person name="Hotez P.J."/>
            <person name="Sternberg P.W."/>
            <person name="Dougall A."/>
            <person name="Gaze S.T."/>
            <person name="Mulvenna J."/>
            <person name="Sotillo J."/>
            <person name="Ranganathan S."/>
            <person name="Rabelo E.M."/>
            <person name="Wilson R.K."/>
            <person name="Felgner P.L."/>
            <person name="Bethony J."/>
            <person name="Hawdon J.M."/>
            <person name="Gasser R.B."/>
            <person name="Loukas A."/>
            <person name="Mitreva M."/>
        </authorList>
    </citation>
    <scope>NUCLEOTIDE SEQUENCE [LARGE SCALE GENOMIC DNA]</scope>
</reference>
<organism evidence="2 3">
    <name type="scientific">Necator americanus</name>
    <name type="common">Human hookworm</name>
    <dbReference type="NCBI Taxonomy" id="51031"/>
    <lineage>
        <taxon>Eukaryota</taxon>
        <taxon>Metazoa</taxon>
        <taxon>Ecdysozoa</taxon>
        <taxon>Nematoda</taxon>
        <taxon>Chromadorea</taxon>
        <taxon>Rhabditida</taxon>
        <taxon>Rhabditina</taxon>
        <taxon>Rhabditomorpha</taxon>
        <taxon>Strongyloidea</taxon>
        <taxon>Ancylostomatidae</taxon>
        <taxon>Bunostominae</taxon>
        <taxon>Necator</taxon>
    </lineage>
</organism>
<proteinExistence type="predicted"/>
<sequence>MLLRWWLWSSSVCCCRALGHSPEAEECVCDPRRRRLFDLRFDRGEPPPQHCSTRAIVHLTGIFYWLVKFNYFYLKHADHLQPFIVVMQDMLSEEQIVPSHLVPSRSQVDGTTIPSHLNGDVNGINASLQYPPEYREG</sequence>
<dbReference type="OrthoDB" id="417078at2759"/>
<evidence type="ECO:0000256" key="1">
    <source>
        <dbReference type="SAM" id="SignalP"/>
    </source>
</evidence>
<feature type="chain" id="PRO_5004825113" description="Secreted protein" evidence="1">
    <location>
        <begin position="18"/>
        <end position="137"/>
    </location>
</feature>
<dbReference type="KEGG" id="nai:NECAME_09245"/>
<evidence type="ECO:0000313" key="2">
    <source>
        <dbReference type="EMBL" id="ETN80351.1"/>
    </source>
</evidence>
<keyword evidence="1" id="KW-0732">Signal</keyword>
<protein>
    <recommendedName>
        <fullName evidence="4">Secreted protein</fullName>
    </recommendedName>
</protein>
<gene>
    <name evidence="2" type="ORF">NECAME_09245</name>
</gene>
<evidence type="ECO:0000313" key="3">
    <source>
        <dbReference type="Proteomes" id="UP000053676"/>
    </source>
</evidence>